<name>A0A0H4X9U9_9BACT</name>
<dbReference type="PROSITE" id="PS51257">
    <property type="entry name" value="PROKAR_LIPOPROTEIN"/>
    <property type="match status" value="1"/>
</dbReference>
<proteinExistence type="predicted"/>
<evidence type="ECO:0008006" key="4">
    <source>
        <dbReference type="Google" id="ProtNLM"/>
    </source>
</evidence>
<protein>
    <recommendedName>
        <fullName evidence="4">Lipoprotein</fullName>
    </recommendedName>
</protein>
<feature type="chain" id="PRO_5005212504" description="Lipoprotein" evidence="1">
    <location>
        <begin position="26"/>
        <end position="233"/>
    </location>
</feature>
<keyword evidence="1" id="KW-0732">Signal</keyword>
<evidence type="ECO:0000313" key="3">
    <source>
        <dbReference type="Proteomes" id="UP000009026"/>
    </source>
</evidence>
<dbReference type="eggNOG" id="COG5549">
    <property type="taxonomic scope" value="Bacteria"/>
</dbReference>
<dbReference type="Proteomes" id="UP000009026">
    <property type="component" value="Chromosome"/>
</dbReference>
<reference evidence="2 3" key="1">
    <citation type="journal article" date="2016" name="PLoS ONE">
        <title>Complete Genome Sequence and Comparative Genomics of a Novel Myxobacterium Myxococcus hansupus.</title>
        <authorList>
            <person name="Sharma G."/>
            <person name="Narwani T."/>
            <person name="Subramanian S."/>
        </authorList>
    </citation>
    <scope>NUCLEOTIDE SEQUENCE [LARGE SCALE GENOMIC DNA]</scope>
    <source>
        <strain evidence="3">mixupus</strain>
    </source>
</reference>
<dbReference type="PATRIC" id="fig|1297742.4.peg.7855"/>
<feature type="signal peptide" evidence="1">
    <location>
        <begin position="1"/>
        <end position="25"/>
    </location>
</feature>
<dbReference type="KEGG" id="mym:A176_007720"/>
<evidence type="ECO:0000313" key="2">
    <source>
        <dbReference type="EMBL" id="AKQ70808.1"/>
    </source>
</evidence>
<evidence type="ECO:0000256" key="1">
    <source>
        <dbReference type="SAM" id="SignalP"/>
    </source>
</evidence>
<gene>
    <name evidence="2" type="ORF">A176_007720</name>
</gene>
<dbReference type="AlphaFoldDB" id="A0A0H4X9U9"/>
<dbReference type="EMBL" id="CP012109">
    <property type="protein sequence ID" value="AKQ70808.1"/>
    <property type="molecule type" value="Genomic_DNA"/>
</dbReference>
<sequence>MKRTKRTLCGALLGLSLAACGPADEAGQDVTSEREQPLEATCTSVANTDMTVHACLHASNPGDNVNVNGASGAPNISTQHRHYTVALSGGGTGKVTYIPIARTSTTSTVESVAFYATQNVTITAVDTSVTPNVTLTALVSTHGITSDTCTLRHARVFDLQVGHTYELNISSPTSSVGVVPEYLYDNRGRYYRDADGDGYGANTPLYRFACEPPAGYVTQRFDCDDTNPAIFNC</sequence>
<dbReference type="RefSeq" id="WP_002638001.1">
    <property type="nucleotide sequence ID" value="NZ_CP012109.1"/>
</dbReference>
<keyword evidence="3" id="KW-1185">Reference proteome</keyword>
<dbReference type="STRING" id="1297742.A176_007720"/>
<organism evidence="2 3">
    <name type="scientific">Pseudomyxococcus hansupus</name>
    <dbReference type="NCBI Taxonomy" id="1297742"/>
    <lineage>
        <taxon>Bacteria</taxon>
        <taxon>Pseudomonadati</taxon>
        <taxon>Myxococcota</taxon>
        <taxon>Myxococcia</taxon>
        <taxon>Myxococcales</taxon>
        <taxon>Cystobacterineae</taxon>
        <taxon>Myxococcaceae</taxon>
        <taxon>Pseudomyxococcus</taxon>
    </lineage>
</organism>
<accession>A0A0H4X9U9</accession>